<dbReference type="RefSeq" id="WP_196939171.1">
    <property type="nucleotide sequence ID" value="NZ_MU158689.1"/>
</dbReference>
<dbReference type="CDD" id="cd12252">
    <property type="entry name" value="RRM_DbpA"/>
    <property type="match status" value="1"/>
</dbReference>
<keyword evidence="1 7" id="KW-0547">Nucleotide-binding</keyword>
<evidence type="ECO:0000313" key="13">
    <source>
        <dbReference type="Proteomes" id="UP000618319"/>
    </source>
</evidence>
<evidence type="ECO:0000256" key="3">
    <source>
        <dbReference type="ARBA" id="ARBA00022806"/>
    </source>
</evidence>
<evidence type="ECO:0000259" key="9">
    <source>
        <dbReference type="PROSITE" id="PS51192"/>
    </source>
</evidence>
<dbReference type="InterPro" id="IPR001650">
    <property type="entry name" value="Helicase_C-like"/>
</dbReference>
<dbReference type="PROSITE" id="PS51192">
    <property type="entry name" value="HELICASE_ATP_BIND_1"/>
    <property type="match status" value="1"/>
</dbReference>
<organism evidence="12 13">
    <name type="scientific">Sphingobacterium pedocola</name>
    <dbReference type="NCBI Taxonomy" id="2082722"/>
    <lineage>
        <taxon>Bacteria</taxon>
        <taxon>Pseudomonadati</taxon>
        <taxon>Bacteroidota</taxon>
        <taxon>Sphingobacteriia</taxon>
        <taxon>Sphingobacteriales</taxon>
        <taxon>Sphingobacteriaceae</taxon>
        <taxon>Sphingobacterium</taxon>
    </lineage>
</organism>
<dbReference type="Proteomes" id="UP000618319">
    <property type="component" value="Unassembled WGS sequence"/>
</dbReference>
<dbReference type="Pfam" id="PF00271">
    <property type="entry name" value="Helicase_C"/>
    <property type="match status" value="1"/>
</dbReference>
<sequence>MNPFLELGIRHEVVNAITELGFEKPSEIQEKAIPVLLTGNDDFVGLAQTGTGKTAAFGLPLLEQLDFSQKHPQALVLCPTRELCLQIAKDLEKYAKYIDNVNVVAVYGGANISDQLRQIRRGVQIVVATPGRMLDIIGRKAIDFSQVNYVVLDEADEMLNMGFQEDINNILSETPDTKKTWLFSATMPAEVRRIAKNYMTDPVEMTVGTKNTGNANIEHNYYLIRAKDKYAAFKRIVDSNPDIFGIVFCRTKIETQEIAEALIKDGYNADSLHGDLSQQQRDKVMKRYRDRNLQLLIATDVAARGIDVNNVTHVINFSLPDEIENYTHRSGRTARAGKTGISISLINIKEQSKIRHLEKVIGKSFDRKEVPQGSAVVEKQLLTIVDKVQNVAINEEQINQFLPAIMEGFESLSKEDIVKRFASLEFNRFLEYYKDAPDLNIDARDTGRGDRDFDRGERRDRSGSKGFTRLFMNLGSVDEFNRGEILGFICNTTKISGKSIGKIDLKGVFTFFEVQDADVDKVIQGFKGVDFNGRNVRIEVSGEGGSSDRGGRSRNSGGERGGRSRFGNNSGGDRRSSGGDRRERSGGGGFRDFSGKRRESKSKY</sequence>
<feature type="short sequence motif" description="Q motif" evidence="6">
    <location>
        <begin position="2"/>
        <end position="30"/>
    </location>
</feature>
<accession>A0ABR9T1I0</accession>
<dbReference type="InterPro" id="IPR050079">
    <property type="entry name" value="DEAD_box_RNA_helicase"/>
</dbReference>
<dbReference type="PANTHER" id="PTHR47959:SF13">
    <property type="entry name" value="ATP-DEPENDENT RNA HELICASE RHLE"/>
    <property type="match status" value="1"/>
</dbReference>
<evidence type="ECO:0000256" key="2">
    <source>
        <dbReference type="ARBA" id="ARBA00022801"/>
    </source>
</evidence>
<comment type="similarity">
    <text evidence="5 7">Belongs to the DEAD box helicase family.</text>
</comment>
<evidence type="ECO:0000256" key="6">
    <source>
        <dbReference type="PROSITE-ProRule" id="PRU00552"/>
    </source>
</evidence>
<evidence type="ECO:0000256" key="8">
    <source>
        <dbReference type="SAM" id="MobiDB-lite"/>
    </source>
</evidence>
<keyword evidence="3 7" id="KW-0347">Helicase</keyword>
<dbReference type="EMBL" id="PSKQ01000007">
    <property type="protein sequence ID" value="MBE8719201.1"/>
    <property type="molecule type" value="Genomic_DNA"/>
</dbReference>
<gene>
    <name evidence="12" type="ORF">C4F40_00470</name>
</gene>
<dbReference type="Pfam" id="PF03880">
    <property type="entry name" value="DbpA"/>
    <property type="match status" value="1"/>
</dbReference>
<keyword evidence="4 7" id="KW-0067">ATP-binding</keyword>
<evidence type="ECO:0000256" key="1">
    <source>
        <dbReference type="ARBA" id="ARBA00022741"/>
    </source>
</evidence>
<evidence type="ECO:0000256" key="4">
    <source>
        <dbReference type="ARBA" id="ARBA00022840"/>
    </source>
</evidence>
<dbReference type="PROSITE" id="PS00039">
    <property type="entry name" value="DEAD_ATP_HELICASE"/>
    <property type="match status" value="1"/>
</dbReference>
<feature type="region of interest" description="Disordered" evidence="8">
    <location>
        <begin position="539"/>
        <end position="604"/>
    </location>
</feature>
<dbReference type="Gene3D" id="3.30.70.330">
    <property type="match status" value="1"/>
</dbReference>
<dbReference type="InterPro" id="IPR000629">
    <property type="entry name" value="RNA-helicase_DEAD-box_CS"/>
</dbReference>
<dbReference type="SMART" id="SM00487">
    <property type="entry name" value="DEXDc"/>
    <property type="match status" value="1"/>
</dbReference>
<feature type="domain" description="Helicase ATP-binding" evidence="9">
    <location>
        <begin position="34"/>
        <end position="205"/>
    </location>
</feature>
<dbReference type="PROSITE" id="PS51195">
    <property type="entry name" value="Q_MOTIF"/>
    <property type="match status" value="1"/>
</dbReference>
<dbReference type="SMART" id="SM00490">
    <property type="entry name" value="HELICc"/>
    <property type="match status" value="1"/>
</dbReference>
<dbReference type="InterPro" id="IPR014014">
    <property type="entry name" value="RNA_helicase_DEAD_Q_motif"/>
</dbReference>
<dbReference type="InterPro" id="IPR011545">
    <property type="entry name" value="DEAD/DEAH_box_helicase_dom"/>
</dbReference>
<dbReference type="GO" id="GO:0004386">
    <property type="term" value="F:helicase activity"/>
    <property type="evidence" value="ECO:0007669"/>
    <property type="project" value="UniProtKB-KW"/>
</dbReference>
<feature type="domain" description="Helicase C-terminal" evidence="10">
    <location>
        <begin position="216"/>
        <end position="378"/>
    </location>
</feature>
<comment type="caution">
    <text evidence="12">The sequence shown here is derived from an EMBL/GenBank/DDBJ whole genome shotgun (WGS) entry which is preliminary data.</text>
</comment>
<dbReference type="InterPro" id="IPR014001">
    <property type="entry name" value="Helicase_ATP-bd"/>
</dbReference>
<evidence type="ECO:0000259" key="11">
    <source>
        <dbReference type="PROSITE" id="PS51195"/>
    </source>
</evidence>
<protein>
    <submittedName>
        <fullName evidence="12">ATP-dependent RNA helicase</fullName>
    </submittedName>
</protein>
<dbReference type="InterPro" id="IPR005580">
    <property type="entry name" value="DbpA/CsdA_RNA-bd_dom"/>
</dbReference>
<dbReference type="CDD" id="cd00268">
    <property type="entry name" value="DEADc"/>
    <property type="match status" value="1"/>
</dbReference>
<feature type="domain" description="DEAD-box RNA helicase Q" evidence="11">
    <location>
        <begin position="2"/>
        <end position="30"/>
    </location>
</feature>
<dbReference type="InterPro" id="IPR044742">
    <property type="entry name" value="DEAD/DEAH_RhlB"/>
</dbReference>
<proteinExistence type="inferred from homology"/>
<feature type="compositionally biased region" description="Basic and acidic residues" evidence="8">
    <location>
        <begin position="572"/>
        <end position="585"/>
    </location>
</feature>
<keyword evidence="13" id="KW-1185">Reference proteome</keyword>
<dbReference type="CDD" id="cd18787">
    <property type="entry name" value="SF2_C_DEAD"/>
    <property type="match status" value="1"/>
</dbReference>
<dbReference type="PANTHER" id="PTHR47959">
    <property type="entry name" value="ATP-DEPENDENT RNA HELICASE RHLE-RELATED"/>
    <property type="match status" value="1"/>
</dbReference>
<dbReference type="Gene3D" id="3.40.50.300">
    <property type="entry name" value="P-loop containing nucleotide triphosphate hydrolases"/>
    <property type="match status" value="2"/>
</dbReference>
<reference evidence="12 13" key="1">
    <citation type="submission" date="2018-02" db="EMBL/GenBank/DDBJ databases">
        <title>Sphingobacterium KA21.</title>
        <authorList>
            <person name="Vasarhelyi B.M."/>
            <person name="Deshmukh S."/>
            <person name="Balint B."/>
            <person name="Kukolya J."/>
        </authorList>
    </citation>
    <scope>NUCLEOTIDE SEQUENCE [LARGE SCALE GENOMIC DNA]</scope>
    <source>
        <strain evidence="12 13">Ka21</strain>
    </source>
</reference>
<dbReference type="SUPFAM" id="SSF52540">
    <property type="entry name" value="P-loop containing nucleoside triphosphate hydrolases"/>
    <property type="match status" value="1"/>
</dbReference>
<name>A0ABR9T1I0_9SPHI</name>
<evidence type="ECO:0000313" key="12">
    <source>
        <dbReference type="EMBL" id="MBE8719201.1"/>
    </source>
</evidence>
<feature type="compositionally biased region" description="Basic and acidic residues" evidence="8">
    <location>
        <begin position="593"/>
        <end position="604"/>
    </location>
</feature>
<evidence type="ECO:0000256" key="7">
    <source>
        <dbReference type="RuleBase" id="RU000492"/>
    </source>
</evidence>
<evidence type="ECO:0000259" key="10">
    <source>
        <dbReference type="PROSITE" id="PS51194"/>
    </source>
</evidence>
<dbReference type="InterPro" id="IPR027417">
    <property type="entry name" value="P-loop_NTPase"/>
</dbReference>
<dbReference type="PROSITE" id="PS51194">
    <property type="entry name" value="HELICASE_CTER"/>
    <property type="match status" value="1"/>
</dbReference>
<dbReference type="Pfam" id="PF00270">
    <property type="entry name" value="DEAD"/>
    <property type="match status" value="1"/>
</dbReference>
<evidence type="ECO:0000256" key="5">
    <source>
        <dbReference type="ARBA" id="ARBA00038437"/>
    </source>
</evidence>
<dbReference type="InterPro" id="IPR012677">
    <property type="entry name" value="Nucleotide-bd_a/b_plait_sf"/>
</dbReference>
<keyword evidence="2 7" id="KW-0378">Hydrolase</keyword>